<keyword evidence="3" id="KW-1185">Reference proteome</keyword>
<comment type="caution">
    <text evidence="2">The sequence shown here is derived from an EMBL/GenBank/DDBJ whole genome shotgun (WGS) entry which is preliminary data.</text>
</comment>
<organism evidence="2 3">
    <name type="scientific">Trichoderma guizhouense</name>
    <dbReference type="NCBI Taxonomy" id="1491466"/>
    <lineage>
        <taxon>Eukaryota</taxon>
        <taxon>Fungi</taxon>
        <taxon>Dikarya</taxon>
        <taxon>Ascomycota</taxon>
        <taxon>Pezizomycotina</taxon>
        <taxon>Sordariomycetes</taxon>
        <taxon>Hypocreomycetidae</taxon>
        <taxon>Hypocreales</taxon>
        <taxon>Hypocreaceae</taxon>
        <taxon>Trichoderma</taxon>
    </lineage>
</organism>
<sequence length="163" mass="18244">MDCGQQEKGSSAWTEDAKFQFLLRIVAQLKGDGRGIKWEKIVIPGRTPKSLKNMWTKINKQINDFEARENSGEGSLVVPATPRKRGPPRKKDLAKAACPGDECLDDAICDSKKKILTKRTVEDREGEHIGEGEHFGRAKKRPKVKTEATTGPVRVKREDKYGV</sequence>
<reference evidence="2 3" key="1">
    <citation type="submission" date="2016-04" db="EMBL/GenBank/DDBJ databases">
        <title>Multiple horizontal gene transfer events from other fungi enriched the ability of the initially mycotrophic fungus Trichoderma (Ascomycota) to feed on dead plant biomass.</title>
        <authorList>
            <person name="Atanasova L."/>
            <person name="Chenthamara K."/>
            <person name="Zhang J."/>
            <person name="Grujic M."/>
            <person name="Henrissat B."/>
            <person name="Kuo A."/>
            <person name="Aertz A."/>
            <person name="Salamov A."/>
            <person name="Lipzen A."/>
            <person name="Labutti K."/>
            <person name="Barry K."/>
            <person name="Miao Y."/>
            <person name="Rahimi M.J."/>
            <person name="Shen Q."/>
            <person name="Grigoriev I.V."/>
            <person name="Kubicek C.P."/>
            <person name="Druzhinina I.S."/>
        </authorList>
    </citation>
    <scope>NUCLEOTIDE SEQUENCE [LARGE SCALE GENOMIC DNA]</scope>
    <source>
        <strain evidence="2 3">NJAU 4742</strain>
    </source>
</reference>
<feature type="region of interest" description="Disordered" evidence="1">
    <location>
        <begin position="69"/>
        <end position="95"/>
    </location>
</feature>
<proteinExistence type="predicted"/>
<name>A0A1T3CBB4_9HYPO</name>
<dbReference type="Proteomes" id="UP000191004">
    <property type="component" value="Unassembled WGS sequence"/>
</dbReference>
<dbReference type="InterPro" id="IPR001005">
    <property type="entry name" value="SANT/Myb"/>
</dbReference>
<dbReference type="AlphaFoldDB" id="A0A1T3CBB4"/>
<evidence type="ECO:0000313" key="3">
    <source>
        <dbReference type="Proteomes" id="UP000191004"/>
    </source>
</evidence>
<feature type="region of interest" description="Disordered" evidence="1">
    <location>
        <begin position="125"/>
        <end position="163"/>
    </location>
</feature>
<gene>
    <name evidence="2" type="ORF">A0O28_0015080</name>
</gene>
<protein>
    <recommendedName>
        <fullName evidence="4">Myb-like domain-containing protein</fullName>
    </recommendedName>
</protein>
<dbReference type="EMBL" id="LVVK01000020">
    <property type="protein sequence ID" value="OPB38403.1"/>
    <property type="molecule type" value="Genomic_DNA"/>
</dbReference>
<dbReference type="OrthoDB" id="4848529at2759"/>
<dbReference type="CDD" id="cd00167">
    <property type="entry name" value="SANT"/>
    <property type="match status" value="1"/>
</dbReference>
<evidence type="ECO:0008006" key="4">
    <source>
        <dbReference type="Google" id="ProtNLM"/>
    </source>
</evidence>
<accession>A0A1T3CBB4</accession>
<evidence type="ECO:0000313" key="2">
    <source>
        <dbReference type="EMBL" id="OPB38403.1"/>
    </source>
</evidence>
<evidence type="ECO:0000256" key="1">
    <source>
        <dbReference type="SAM" id="MobiDB-lite"/>
    </source>
</evidence>
<feature type="compositionally biased region" description="Basic and acidic residues" evidence="1">
    <location>
        <begin position="125"/>
        <end position="136"/>
    </location>
</feature>